<reference evidence="4" key="1">
    <citation type="submission" date="2013-07" db="EMBL/GenBank/DDBJ databases">
        <title>The genome of Eucalyptus grandis.</title>
        <authorList>
            <person name="Schmutz J."/>
            <person name="Hayes R."/>
            <person name="Myburg A."/>
            <person name="Tuskan G."/>
            <person name="Grattapaglia D."/>
            <person name="Rokhsar D.S."/>
        </authorList>
    </citation>
    <scope>NUCLEOTIDE SEQUENCE</scope>
    <source>
        <tissue evidence="4">Leaf extractions</tissue>
    </source>
</reference>
<keyword evidence="2" id="KW-0472">Membrane</keyword>
<evidence type="ECO:0000313" key="4">
    <source>
        <dbReference type="EMBL" id="KCW59080.1"/>
    </source>
</evidence>
<keyword evidence="2" id="KW-1133">Transmembrane helix</keyword>
<dbReference type="Gene3D" id="3.80.10.10">
    <property type="entry name" value="Ribonuclease Inhibitor"/>
    <property type="match status" value="2"/>
</dbReference>
<keyword evidence="1" id="KW-0611">Plant defense</keyword>
<dbReference type="InterPro" id="IPR058546">
    <property type="entry name" value="RPS4B/Roq1-like_LRR"/>
</dbReference>
<evidence type="ECO:0000259" key="3">
    <source>
        <dbReference type="Pfam" id="PF23286"/>
    </source>
</evidence>
<dbReference type="InterPro" id="IPR001611">
    <property type="entry name" value="Leu-rich_rpt"/>
</dbReference>
<proteinExistence type="predicted"/>
<evidence type="ECO:0000256" key="2">
    <source>
        <dbReference type="SAM" id="Phobius"/>
    </source>
</evidence>
<name>A0A059B078_EUCGR</name>
<gene>
    <name evidence="4" type="ORF">EUGRSUZ_H01698</name>
</gene>
<sequence>MMIKYFSLNIFIFIFFPCGYFLQDFKNLKFLNFSECLSMVHMPNLDFCPNLEELNLSWCKNLERAHESVAYHAKLRRLNLRDCSNLHHLPDILQPKNLEWLDLSDCSKLQRFPDISDKMKCLRGLSLGGTSIEELPATIENLVSLKYLSLFGCEKLANVPSSIYKLPNLESLWLYGCSKLIKFPKEEEDSSDLRSKTGFPKLEQLVLSRCNLQEVDFLENHSCFPSLKELDLSENNFAKLPPCGHLHNLLQLDVSECQQLQEIGEVSSLLLQMKARNCESLSKTPSDILSINQLFRDSVRRELIVAKFD</sequence>
<dbReference type="OMA" id="QPKNLEW"/>
<dbReference type="EMBL" id="KK198760">
    <property type="protein sequence ID" value="KCW59080.1"/>
    <property type="molecule type" value="Genomic_DNA"/>
</dbReference>
<organism evidence="4">
    <name type="scientific">Eucalyptus grandis</name>
    <name type="common">Flooded gum</name>
    <dbReference type="NCBI Taxonomy" id="71139"/>
    <lineage>
        <taxon>Eukaryota</taxon>
        <taxon>Viridiplantae</taxon>
        <taxon>Streptophyta</taxon>
        <taxon>Embryophyta</taxon>
        <taxon>Tracheophyta</taxon>
        <taxon>Spermatophyta</taxon>
        <taxon>Magnoliopsida</taxon>
        <taxon>eudicotyledons</taxon>
        <taxon>Gunneridae</taxon>
        <taxon>Pentapetalae</taxon>
        <taxon>rosids</taxon>
        <taxon>malvids</taxon>
        <taxon>Myrtales</taxon>
        <taxon>Myrtaceae</taxon>
        <taxon>Myrtoideae</taxon>
        <taxon>Eucalypteae</taxon>
        <taxon>Eucalyptus</taxon>
    </lineage>
</organism>
<dbReference type="Gramene" id="KCW59080">
    <property type="protein sequence ID" value="KCW59080"/>
    <property type="gene ID" value="EUGRSUZ_H01698"/>
</dbReference>
<dbReference type="Pfam" id="PF23286">
    <property type="entry name" value="LRR_13"/>
    <property type="match status" value="1"/>
</dbReference>
<dbReference type="PANTHER" id="PTHR47186:SF3">
    <property type="entry name" value="OS09G0267800 PROTEIN"/>
    <property type="match status" value="1"/>
</dbReference>
<feature type="domain" description="Disease resistance protein RPS4B/Roq1-like leucine-rich repeats" evidence="3">
    <location>
        <begin position="97"/>
        <end position="294"/>
    </location>
</feature>
<dbReference type="PROSITE" id="PS51450">
    <property type="entry name" value="LRR"/>
    <property type="match status" value="1"/>
</dbReference>
<dbReference type="SUPFAM" id="SSF52058">
    <property type="entry name" value="L domain-like"/>
    <property type="match status" value="1"/>
</dbReference>
<feature type="transmembrane region" description="Helical" evidence="2">
    <location>
        <begin position="6"/>
        <end position="22"/>
    </location>
</feature>
<keyword evidence="2" id="KW-0812">Transmembrane</keyword>
<dbReference type="InParanoid" id="A0A059B078"/>
<evidence type="ECO:0000256" key="1">
    <source>
        <dbReference type="ARBA" id="ARBA00022821"/>
    </source>
</evidence>
<protein>
    <recommendedName>
        <fullName evidence="3">Disease resistance protein RPS4B/Roq1-like leucine-rich repeats domain-containing protein</fullName>
    </recommendedName>
</protein>
<dbReference type="InterPro" id="IPR032675">
    <property type="entry name" value="LRR_dom_sf"/>
</dbReference>
<dbReference type="AlphaFoldDB" id="A0A059B078"/>
<dbReference type="PANTHER" id="PTHR47186">
    <property type="entry name" value="LEUCINE-RICH REPEAT-CONTAINING PROTEIN 57"/>
    <property type="match status" value="1"/>
</dbReference>
<accession>A0A059B078</accession>